<dbReference type="Pfam" id="PF01569">
    <property type="entry name" value="PAP2"/>
    <property type="match status" value="1"/>
</dbReference>
<dbReference type="SUPFAM" id="SSF48317">
    <property type="entry name" value="Acid phosphatase/Vanadium-dependent haloperoxidase"/>
    <property type="match status" value="1"/>
</dbReference>
<dbReference type="SMART" id="SM00014">
    <property type="entry name" value="acidPPc"/>
    <property type="match status" value="1"/>
</dbReference>
<dbReference type="Proteomes" id="UP001219956">
    <property type="component" value="Unassembled WGS sequence"/>
</dbReference>
<organism evidence="3 4">
    <name type="scientific">Vogesella aquatica</name>
    <dbReference type="NCBI Taxonomy" id="2984206"/>
    <lineage>
        <taxon>Bacteria</taxon>
        <taxon>Pseudomonadati</taxon>
        <taxon>Pseudomonadota</taxon>
        <taxon>Betaproteobacteria</taxon>
        <taxon>Neisseriales</taxon>
        <taxon>Chromobacteriaceae</taxon>
        <taxon>Vogesella</taxon>
    </lineage>
</organism>
<dbReference type="EMBL" id="JAQQLF010000014">
    <property type="protein sequence ID" value="MDC7717907.1"/>
    <property type="molecule type" value="Genomic_DNA"/>
</dbReference>
<dbReference type="InterPro" id="IPR036938">
    <property type="entry name" value="PAP2/HPO_sf"/>
</dbReference>
<reference evidence="3 4" key="1">
    <citation type="submission" date="2023-01" db="EMBL/GenBank/DDBJ databases">
        <title>Novel species of the genus Vogesella isolated from rivers.</title>
        <authorList>
            <person name="Lu H."/>
        </authorList>
    </citation>
    <scope>NUCLEOTIDE SEQUENCE [LARGE SCALE GENOMIC DNA]</scope>
    <source>
        <strain evidence="3 4">DC21W</strain>
    </source>
</reference>
<dbReference type="Gene3D" id="1.20.144.10">
    <property type="entry name" value="Phosphatidic acid phosphatase type 2/haloperoxidase"/>
    <property type="match status" value="1"/>
</dbReference>
<keyword evidence="1" id="KW-0732">Signal</keyword>
<protein>
    <submittedName>
        <fullName evidence="3">YjbH domain-containing protein</fullName>
    </submittedName>
</protein>
<dbReference type="Pfam" id="PF06082">
    <property type="entry name" value="YjbH"/>
    <property type="match status" value="2"/>
</dbReference>
<accession>A0ABT5IZC8</accession>
<dbReference type="InterPro" id="IPR000326">
    <property type="entry name" value="PAP2/HPO"/>
</dbReference>
<feature type="domain" description="Phosphatidic acid phosphatase type 2/haloperoxidase" evidence="2">
    <location>
        <begin position="797"/>
        <end position="904"/>
    </location>
</feature>
<dbReference type="RefSeq" id="WP_272752217.1">
    <property type="nucleotide sequence ID" value="NZ_JAQQLF010000014.1"/>
</dbReference>
<name>A0ABT5IZC8_9NEIS</name>
<dbReference type="CDD" id="cd03394">
    <property type="entry name" value="PAP2_like_5"/>
    <property type="match status" value="1"/>
</dbReference>
<dbReference type="InterPro" id="IPR010344">
    <property type="entry name" value="YbjH"/>
</dbReference>
<evidence type="ECO:0000259" key="2">
    <source>
        <dbReference type="SMART" id="SM00014"/>
    </source>
</evidence>
<feature type="signal peptide" evidence="1">
    <location>
        <begin position="1"/>
        <end position="19"/>
    </location>
</feature>
<evidence type="ECO:0000313" key="3">
    <source>
        <dbReference type="EMBL" id="MDC7717907.1"/>
    </source>
</evidence>
<gene>
    <name evidence="3" type="ORF">PQU95_11860</name>
</gene>
<keyword evidence="4" id="KW-1185">Reference proteome</keyword>
<sequence length="931" mass="101439">MRPTPIALSLCCLPFAALASPSLNGQTGLIAMPDARMEVDGTFGMGYSFDRPYSTVWLNSNVLPFMQLNGRFVGIRGTAAFSGQTRIDYGSYKDKVIDLKLALLNEGEYLPAVALGKTDLFGTGLFDGHYVVGSKTVGPVDITLGYGQKKIDGAFGGVKWLLPTSSRAWTVLAEYDAYDYKKQFRANETFAGKRHPGPSLGLQYRWGWLGAQVSKTRDTASINTYVQIPFNEKEYIPKFLEPAPYSSSVRTRPTATQWRDTAAYRQDFLQALHQQDFRAVSMAYDNGVLNLSFTNTRISNIGRSVGRALRTALYFAPLETRVIKVRVNRNDLAVADYEFFDLPRLQDYLAGKASRQQLQDVAFVRYARPEDTTESFDIVSAALDEGLDARLVTDEDGHSLQLKGQDRQLNRYSLSPRVGMYFNDPSGALRYEVNAYGSAQYRPAAGQYIDAGLSQKLVEDISKVKQASNSRLAHVRTDIAEYKRGNNPKLNQLTWTGLYQPAERIYGKLSAGLLENMFGGVAGQLVYYPAGARWMAELSGEAVQQRDYQGWFGRRDYKTVTGLASLHYRLPLGVTVTGRAGRFLAKDSGVRVEVKRRFKSGIEVGAWYTYTDGKDTTNPGSVANPYKDKGIFMAVPLGTMLPSDTLAAVKMSLSPWTRDVGQRTDVPHDLVRILEEPNRELALGDGMGNLGEQDDDPSYNRLPDPAWWPSANGVRSRFAASLASTPALSDTALAVGAGGLILAGVASRDKALDKALARHSNSSMFKAWDKAGSAGPVLALGAAGATMALANDPVLVNTAIISLQSTVAATAGSVLLKNAVNRARPKEAKGDSWAKSKSGDASFPSNHAAAMFAAVTPFAQEYRAPWLYGVAGLAAAGRVAGRKHWASDVAAGSLLGYGTGYWLWKTQRKLNVLPVIAEGGKSVTMAMSMDY</sequence>
<comment type="caution">
    <text evidence="3">The sequence shown here is derived from an EMBL/GenBank/DDBJ whole genome shotgun (WGS) entry which is preliminary data.</text>
</comment>
<evidence type="ECO:0000313" key="4">
    <source>
        <dbReference type="Proteomes" id="UP001219956"/>
    </source>
</evidence>
<evidence type="ECO:0000256" key="1">
    <source>
        <dbReference type="SAM" id="SignalP"/>
    </source>
</evidence>
<feature type="chain" id="PRO_5046901868" evidence="1">
    <location>
        <begin position="20"/>
        <end position="931"/>
    </location>
</feature>
<proteinExistence type="predicted"/>